<proteinExistence type="predicted"/>
<evidence type="ECO:0000313" key="3">
    <source>
        <dbReference type="EMBL" id="BAY58154.1"/>
    </source>
</evidence>
<name>A0A1Z4JN20_LEPBY</name>
<dbReference type="Gene3D" id="2.80.10.50">
    <property type="match status" value="1"/>
</dbReference>
<dbReference type="AlphaFoldDB" id="A0A1Z4JN20"/>
<dbReference type="InterPro" id="IPR036195">
    <property type="entry name" value="AbfB_ABD_sf"/>
</dbReference>
<accession>A0A1Z4JN20</accession>
<organism evidence="3 4">
    <name type="scientific">Leptolyngbya boryana NIES-2135</name>
    <dbReference type="NCBI Taxonomy" id="1973484"/>
    <lineage>
        <taxon>Bacteria</taxon>
        <taxon>Bacillati</taxon>
        <taxon>Cyanobacteriota</taxon>
        <taxon>Cyanophyceae</taxon>
        <taxon>Leptolyngbyales</taxon>
        <taxon>Leptolyngbyaceae</taxon>
        <taxon>Leptolyngbya group</taxon>
        <taxon>Leptolyngbya</taxon>
    </lineage>
</organism>
<dbReference type="InterPro" id="IPR007934">
    <property type="entry name" value="AbfB_ABD"/>
</dbReference>
<feature type="signal peptide" evidence="1">
    <location>
        <begin position="1"/>
        <end position="32"/>
    </location>
</feature>
<dbReference type="Pfam" id="PF05270">
    <property type="entry name" value="AbfB"/>
    <property type="match status" value="1"/>
</dbReference>
<dbReference type="GO" id="GO:0046373">
    <property type="term" value="P:L-arabinose metabolic process"/>
    <property type="evidence" value="ECO:0007669"/>
    <property type="project" value="InterPro"/>
</dbReference>
<reference evidence="3 4" key="1">
    <citation type="submission" date="2017-06" db="EMBL/GenBank/DDBJ databases">
        <title>Genome sequencing of cyanobaciteial culture collection at National Institute for Environmental Studies (NIES).</title>
        <authorList>
            <person name="Hirose Y."/>
            <person name="Shimura Y."/>
            <person name="Fujisawa T."/>
            <person name="Nakamura Y."/>
            <person name="Kawachi M."/>
        </authorList>
    </citation>
    <scope>NUCLEOTIDE SEQUENCE [LARGE SCALE GENOMIC DNA]</scope>
    <source>
        <strain evidence="3 4">NIES-2135</strain>
    </source>
</reference>
<gene>
    <name evidence="3" type="ORF">NIES2135_50270</name>
</gene>
<feature type="domain" description="Alpha-L-arabinofuranosidase B arabinose-binding" evidence="2">
    <location>
        <begin position="132"/>
        <end position="191"/>
    </location>
</feature>
<dbReference type="SUPFAM" id="SSF110221">
    <property type="entry name" value="AbfB domain"/>
    <property type="match status" value="2"/>
</dbReference>
<evidence type="ECO:0000313" key="4">
    <source>
        <dbReference type="Proteomes" id="UP000217895"/>
    </source>
</evidence>
<dbReference type="CDD" id="cd23399">
    <property type="entry name" value="beta-trefoil_ABD_ABFB"/>
    <property type="match status" value="1"/>
</dbReference>
<keyword evidence="1" id="KW-0732">Signal</keyword>
<dbReference type="GO" id="GO:0046556">
    <property type="term" value="F:alpha-L-arabinofuranosidase activity"/>
    <property type="evidence" value="ECO:0007669"/>
    <property type="project" value="InterPro"/>
</dbReference>
<evidence type="ECO:0000256" key="1">
    <source>
        <dbReference type="SAM" id="SignalP"/>
    </source>
</evidence>
<keyword evidence="4" id="KW-1185">Reference proteome</keyword>
<evidence type="ECO:0000259" key="2">
    <source>
        <dbReference type="Pfam" id="PF05270"/>
    </source>
</evidence>
<protein>
    <submittedName>
        <fullName evidence="3">Arabinofuranosidase</fullName>
    </submittedName>
</protein>
<dbReference type="EMBL" id="AP018203">
    <property type="protein sequence ID" value="BAY58154.1"/>
    <property type="molecule type" value="Genomic_DNA"/>
</dbReference>
<sequence length="304" mass="34443">MSNYCHFYCIVSIKFIAILAASVAIPSTSAIAQECNSVSLWEQNSFSSLNFSERYIRHSSFLGYLSDPRLPNPNTKVEFEDATFDVLPGFSCRQNIPSVSIRSRNYPKRWMRHSFWRIRFDEYDQGAQPSDLFKKDASFEMVPGLAGQCVSFRSVNYPDRYIRHRNFELWLDVLENTDLFRRDATFCKQPPRAGYYRATDESSKPPDTPPTIPTISVSLPQSQTFLVQGSGFLPGKQVAIRIADDALNPNLFYYTTATANGSINMTLSIPCSPGRLYFSANDGRQNSSDRTGMLWSNTVTLSCQ</sequence>
<feature type="chain" id="PRO_5011115130" evidence="1">
    <location>
        <begin position="33"/>
        <end position="304"/>
    </location>
</feature>
<dbReference type="Proteomes" id="UP000217895">
    <property type="component" value="Chromosome"/>
</dbReference>